<evidence type="ECO:0000256" key="2">
    <source>
        <dbReference type="ARBA" id="ARBA00022729"/>
    </source>
</evidence>
<dbReference type="EMBL" id="JBHSGO010000033">
    <property type="protein sequence ID" value="MFC4665322.1"/>
    <property type="molecule type" value="Genomic_DNA"/>
</dbReference>
<reference evidence="7" key="1">
    <citation type="journal article" date="2019" name="Int. J. Syst. Evol. Microbiol.">
        <title>The Global Catalogue of Microorganisms (GCM) 10K type strain sequencing project: providing services to taxonomists for standard genome sequencing and annotation.</title>
        <authorList>
            <consortium name="The Broad Institute Genomics Platform"/>
            <consortium name="The Broad Institute Genome Sequencing Center for Infectious Disease"/>
            <person name="Wu L."/>
            <person name="Ma J."/>
        </authorList>
    </citation>
    <scope>NUCLEOTIDE SEQUENCE [LARGE SCALE GENOMIC DNA]</scope>
    <source>
        <strain evidence="7">CGMCC 4.7357</strain>
    </source>
</reference>
<dbReference type="RefSeq" id="WP_380077345.1">
    <property type="nucleotide sequence ID" value="NZ_JBHSGO010000033.1"/>
</dbReference>
<gene>
    <name evidence="6" type="ORF">ACFO3G_01620</name>
</gene>
<dbReference type="SUPFAM" id="SSF53955">
    <property type="entry name" value="Lysozyme-like"/>
    <property type="match status" value="1"/>
</dbReference>
<feature type="domain" description="Solute-binding protein family 3/N-terminal" evidence="5">
    <location>
        <begin position="48"/>
        <end position="274"/>
    </location>
</feature>
<evidence type="ECO:0000256" key="4">
    <source>
        <dbReference type="SAM" id="Phobius"/>
    </source>
</evidence>
<dbReference type="InterPro" id="IPR023346">
    <property type="entry name" value="Lysozyme-like_dom_sf"/>
</dbReference>
<proteinExistence type="predicted"/>
<evidence type="ECO:0000313" key="6">
    <source>
        <dbReference type="EMBL" id="MFC4665322.1"/>
    </source>
</evidence>
<dbReference type="SUPFAM" id="SSF53850">
    <property type="entry name" value="Periplasmic binding protein-like II"/>
    <property type="match status" value="1"/>
</dbReference>
<comment type="caution">
    <text evidence="6">The sequence shown here is derived from an EMBL/GenBank/DDBJ whole genome shotgun (WGS) entry which is preliminary data.</text>
</comment>
<feature type="transmembrane region" description="Helical" evidence="4">
    <location>
        <begin position="7"/>
        <end position="23"/>
    </location>
</feature>
<dbReference type="Pfam" id="PF00497">
    <property type="entry name" value="SBP_bac_3"/>
    <property type="match status" value="1"/>
</dbReference>
<dbReference type="InterPro" id="IPR008258">
    <property type="entry name" value="Transglycosylase_SLT_dom_1"/>
</dbReference>
<evidence type="ECO:0000313" key="7">
    <source>
        <dbReference type="Proteomes" id="UP001596020"/>
    </source>
</evidence>
<dbReference type="CDD" id="cd01009">
    <property type="entry name" value="PBP2_YfhD_N"/>
    <property type="match status" value="1"/>
</dbReference>
<dbReference type="PANTHER" id="PTHR35936:SF32">
    <property type="entry name" value="MEMBRANE-BOUND LYTIC MUREIN TRANSGLYCOSYLASE F"/>
    <property type="match status" value="1"/>
</dbReference>
<protein>
    <submittedName>
        <fullName evidence="6">Transglycosylase SLT domain-containing protein</fullName>
    </submittedName>
</protein>
<keyword evidence="2" id="KW-0732">Signal</keyword>
<dbReference type="Proteomes" id="UP001596020">
    <property type="component" value="Unassembled WGS sequence"/>
</dbReference>
<name>A0ABV9K5B6_9PORP</name>
<evidence type="ECO:0000256" key="3">
    <source>
        <dbReference type="ARBA" id="ARBA00023237"/>
    </source>
</evidence>
<keyword evidence="4" id="KW-1133">Transmembrane helix</keyword>
<sequence length="473" mass="53563">MKKKEIYRIAIGCLVALIAYYIFTFDLSSCRRSVTSETLPVSDSIPDTLRFVTLSGSTTYFYFRGEDMGYEYDLAKLYAQSIKKPFKLIVAANTKEMLDAIDSGKADLCITPQAITQTAKKKYQFVGPVERSAMVLVQVKSDSMVTSTAQLPGKEVCVAEKTRAANRLRHLNEELGGGIKCTILRGDTITDEDLIEDVAEKKIKLTFADEKLAMLSRTYYDNIDISVEVGLKQRLSWIVKKDRIMLAKSINDWAKTIPNKSAYLSIYKRYFEQSKNDSDSSSEEIVSTKNKRKHRLTKGKLSPYDDLFKHHAMRLGWPWQLLASIAYTESRFNPKVIGWSSARGLMGIMPATGRRFGANNQQLLDPETSIRVAVDCLLATKKALGIKGNSPDEIKITLAAYNVGPAHVQDAQRLAKKYHHNPLIWSEHIEKYLRLKNDPVYYNDSVCKAGYLRGGSATRYVNKIMNWYESHKH</sequence>
<accession>A0ABV9K5B6</accession>
<evidence type="ECO:0000259" key="5">
    <source>
        <dbReference type="SMART" id="SM00062"/>
    </source>
</evidence>
<dbReference type="PANTHER" id="PTHR35936">
    <property type="entry name" value="MEMBRANE-BOUND LYTIC MUREIN TRANSGLYCOSYLASE F"/>
    <property type="match status" value="1"/>
</dbReference>
<keyword evidence="4" id="KW-0812">Transmembrane</keyword>
<organism evidence="6 7">
    <name type="scientific">Falsiporphyromonas endometrii</name>
    <dbReference type="NCBI Taxonomy" id="1387297"/>
    <lineage>
        <taxon>Bacteria</taxon>
        <taxon>Pseudomonadati</taxon>
        <taxon>Bacteroidota</taxon>
        <taxon>Bacteroidia</taxon>
        <taxon>Bacteroidales</taxon>
        <taxon>Porphyromonadaceae</taxon>
        <taxon>Falsiporphyromonas</taxon>
    </lineage>
</organism>
<keyword evidence="7" id="KW-1185">Reference proteome</keyword>
<dbReference type="Pfam" id="PF01464">
    <property type="entry name" value="SLT"/>
    <property type="match status" value="1"/>
</dbReference>
<evidence type="ECO:0000256" key="1">
    <source>
        <dbReference type="ARBA" id="ARBA00004339"/>
    </source>
</evidence>
<dbReference type="Gene3D" id="3.40.190.10">
    <property type="entry name" value="Periplasmic binding protein-like II"/>
    <property type="match status" value="2"/>
</dbReference>
<dbReference type="Gene3D" id="1.10.530.10">
    <property type="match status" value="1"/>
</dbReference>
<dbReference type="SMART" id="SM00062">
    <property type="entry name" value="PBPb"/>
    <property type="match status" value="1"/>
</dbReference>
<dbReference type="InterPro" id="IPR001638">
    <property type="entry name" value="Solute-binding_3/MltF_N"/>
</dbReference>
<keyword evidence="4" id="KW-0472">Membrane</keyword>
<dbReference type="CDD" id="cd13403">
    <property type="entry name" value="MLTF-like"/>
    <property type="match status" value="1"/>
</dbReference>
<keyword evidence="3" id="KW-0998">Cell outer membrane</keyword>
<comment type="subcellular location">
    <subcellularLocation>
        <location evidence="1">Cell outer membrane</location>
        <topology evidence="1">Peripheral membrane protein</topology>
    </subcellularLocation>
</comment>